<dbReference type="OrthoDB" id="9794155at2"/>
<dbReference type="EMBL" id="AFVQ02000124">
    <property type="protein sequence ID" value="KLI02140.1"/>
    <property type="molecule type" value="Genomic_DNA"/>
</dbReference>
<dbReference type="NCBIfam" id="TIGR01617">
    <property type="entry name" value="arsC_related"/>
    <property type="match status" value="1"/>
</dbReference>
<evidence type="ECO:0000313" key="2">
    <source>
        <dbReference type="EMBL" id="KLI02140.1"/>
    </source>
</evidence>
<comment type="similarity">
    <text evidence="1">Belongs to the ArsC family.</text>
</comment>
<evidence type="ECO:0000313" key="3">
    <source>
        <dbReference type="Proteomes" id="UP000035553"/>
    </source>
</evidence>
<dbReference type="InterPro" id="IPR006660">
    <property type="entry name" value="Arsenate_reductase-like"/>
</dbReference>
<evidence type="ECO:0008006" key="4">
    <source>
        <dbReference type="Google" id="ProtNLM"/>
    </source>
</evidence>
<dbReference type="PANTHER" id="PTHR30041">
    <property type="entry name" value="ARSENATE REDUCTASE"/>
    <property type="match status" value="1"/>
</dbReference>
<comment type="caution">
    <text evidence="2">The sequence shown here is derived from an EMBL/GenBank/DDBJ whole genome shotgun (WGS) entry which is preliminary data.</text>
</comment>
<dbReference type="STRING" id="1069536.SINU_09690"/>
<dbReference type="RefSeq" id="WP_039745554.1">
    <property type="nucleotide sequence ID" value="NZ_AFVQ02000124.1"/>
</dbReference>
<gene>
    <name evidence="2" type="ORF">SINU_09690</name>
</gene>
<dbReference type="InterPro" id="IPR006504">
    <property type="entry name" value="Tscrpt_reg_Spx/MgsR"/>
</dbReference>
<proteinExistence type="inferred from homology"/>
<dbReference type="SUPFAM" id="SSF52833">
    <property type="entry name" value="Thioredoxin-like"/>
    <property type="match status" value="1"/>
</dbReference>
<reference evidence="2 3" key="1">
    <citation type="journal article" date="2011" name="J. Bacteriol.">
        <title>Draft genome sequence of Sporolactobacillus inulinus strain CASD, an efficient D-lactic acid-producing bacterium with high-concentration lactate tolerance capability.</title>
        <authorList>
            <person name="Yu B."/>
            <person name="Su F."/>
            <person name="Wang L."/>
            <person name="Xu K."/>
            <person name="Zhao B."/>
            <person name="Xu P."/>
        </authorList>
    </citation>
    <scope>NUCLEOTIDE SEQUENCE [LARGE SCALE GENOMIC DNA]</scope>
    <source>
        <strain evidence="2 3">CASD</strain>
    </source>
</reference>
<organism evidence="2 3">
    <name type="scientific">Sporolactobacillus inulinus CASD</name>
    <dbReference type="NCBI Taxonomy" id="1069536"/>
    <lineage>
        <taxon>Bacteria</taxon>
        <taxon>Bacillati</taxon>
        <taxon>Bacillota</taxon>
        <taxon>Bacilli</taxon>
        <taxon>Bacillales</taxon>
        <taxon>Sporolactobacillaceae</taxon>
        <taxon>Sporolactobacillus</taxon>
    </lineage>
</organism>
<dbReference type="AlphaFoldDB" id="A0A0U1QMV9"/>
<dbReference type="PANTHER" id="PTHR30041:SF8">
    <property type="entry name" value="PROTEIN YFFB"/>
    <property type="match status" value="1"/>
</dbReference>
<dbReference type="Proteomes" id="UP000035553">
    <property type="component" value="Unassembled WGS sequence"/>
</dbReference>
<dbReference type="PROSITE" id="PS51354">
    <property type="entry name" value="GLUTAREDOXIN_2"/>
    <property type="match status" value="1"/>
</dbReference>
<accession>A0A0U1QMV9</accession>
<protein>
    <recommendedName>
        <fullName evidence="4">Arsenate reductase</fullName>
    </recommendedName>
</protein>
<name>A0A0U1QMV9_9BACL</name>
<dbReference type="InterPro" id="IPR036249">
    <property type="entry name" value="Thioredoxin-like_sf"/>
</dbReference>
<sequence length="126" mass="14565">MNDVLTMYSYPPCGTCRKAKKWLDEHHISYQIINIAEQPPSRAVLAQIIKKSGAPIGKFLNTSGKHYREGDYKNKRKNASEEQLLEWLEADGMLIKRPLVFDEQKATVGFSEHLFEKEWLEKVKNA</sequence>
<dbReference type="Pfam" id="PF03960">
    <property type="entry name" value="ArsC"/>
    <property type="match status" value="1"/>
</dbReference>
<keyword evidence="3" id="KW-1185">Reference proteome</keyword>
<evidence type="ECO:0000256" key="1">
    <source>
        <dbReference type="PROSITE-ProRule" id="PRU01282"/>
    </source>
</evidence>
<dbReference type="PROSITE" id="PS51353">
    <property type="entry name" value="ARSC"/>
    <property type="match status" value="1"/>
</dbReference>
<dbReference type="Gene3D" id="3.40.30.10">
    <property type="entry name" value="Glutaredoxin"/>
    <property type="match status" value="1"/>
</dbReference>